<dbReference type="OrthoDB" id="202777at2157"/>
<dbReference type="InterPro" id="IPR045397">
    <property type="entry name" value="TumE-like"/>
</dbReference>
<feature type="region of interest" description="Disordered" evidence="1">
    <location>
        <begin position="89"/>
        <end position="113"/>
    </location>
</feature>
<evidence type="ECO:0000256" key="1">
    <source>
        <dbReference type="SAM" id="MobiDB-lite"/>
    </source>
</evidence>
<accession>A0A3A6Q702</accession>
<dbReference type="EMBL" id="QMDW01000023">
    <property type="protein sequence ID" value="RJX48241.1"/>
    <property type="molecule type" value="Genomic_DNA"/>
</dbReference>
<evidence type="ECO:0000313" key="2">
    <source>
        <dbReference type="EMBL" id="RJX48241.1"/>
    </source>
</evidence>
<feature type="compositionally biased region" description="Basic and acidic residues" evidence="1">
    <location>
        <begin position="89"/>
        <end position="101"/>
    </location>
</feature>
<keyword evidence="3" id="KW-1185">Reference proteome</keyword>
<sequence>MTGDDSVPEIDRGILEPVRDRLHTAPQIETAVIVVAEGQTELEATLIPKATPSRIERRFLDIRWYTNGDFRIHYQEDWRDRTWCQRWDRHPNEHNDRDHFHQPPAGATPGEDRTWPGEFQAVLKLVVDGVRTRTDSLWQAVGNGE</sequence>
<dbReference type="Proteomes" id="UP000281564">
    <property type="component" value="Unassembled WGS sequence"/>
</dbReference>
<gene>
    <name evidence="2" type="ORF">DP106_12580</name>
</gene>
<dbReference type="Pfam" id="PF20126">
    <property type="entry name" value="TumE"/>
    <property type="match status" value="1"/>
</dbReference>
<protein>
    <submittedName>
        <fullName evidence="2">Uncharacterized protein</fullName>
    </submittedName>
</protein>
<reference evidence="2 3" key="1">
    <citation type="submission" date="2018-06" db="EMBL/GenBank/DDBJ databases">
        <title>Halonotius sp. F13-13 a new haloarchaeeon isolated from a solar saltern from Isla Cristina, Huelva, Spain.</title>
        <authorList>
            <person name="Duran-Viseras A."/>
            <person name="Sanchez-Porro C."/>
            <person name="Ventosa A."/>
        </authorList>
    </citation>
    <scope>NUCLEOTIDE SEQUENCE [LARGE SCALE GENOMIC DNA]</scope>
    <source>
        <strain evidence="2 3">CECT 7525</strain>
    </source>
</reference>
<comment type="caution">
    <text evidence="2">The sequence shown here is derived from an EMBL/GenBank/DDBJ whole genome shotgun (WGS) entry which is preliminary data.</text>
</comment>
<dbReference type="AlphaFoldDB" id="A0A3A6Q702"/>
<evidence type="ECO:0000313" key="3">
    <source>
        <dbReference type="Proteomes" id="UP000281564"/>
    </source>
</evidence>
<dbReference type="RefSeq" id="WP_120085815.1">
    <property type="nucleotide sequence ID" value="NZ_QMDW01000023.1"/>
</dbReference>
<organism evidence="2 3">
    <name type="scientific">Halonotius pteroides</name>
    <dbReference type="NCBI Taxonomy" id="268735"/>
    <lineage>
        <taxon>Archaea</taxon>
        <taxon>Methanobacteriati</taxon>
        <taxon>Methanobacteriota</taxon>
        <taxon>Stenosarchaea group</taxon>
        <taxon>Halobacteria</taxon>
        <taxon>Halobacteriales</taxon>
        <taxon>Haloferacaceae</taxon>
        <taxon>Halonotius</taxon>
    </lineage>
</organism>
<proteinExistence type="predicted"/>
<name>A0A3A6Q702_9EURY</name>